<organism evidence="2 3">
    <name type="scientific">Ambispora leptoticha</name>
    <dbReference type="NCBI Taxonomy" id="144679"/>
    <lineage>
        <taxon>Eukaryota</taxon>
        <taxon>Fungi</taxon>
        <taxon>Fungi incertae sedis</taxon>
        <taxon>Mucoromycota</taxon>
        <taxon>Glomeromycotina</taxon>
        <taxon>Glomeromycetes</taxon>
        <taxon>Archaeosporales</taxon>
        <taxon>Ambisporaceae</taxon>
        <taxon>Ambispora</taxon>
    </lineage>
</organism>
<dbReference type="EMBL" id="CAJVPS010000198">
    <property type="protein sequence ID" value="CAG8463698.1"/>
    <property type="molecule type" value="Genomic_DNA"/>
</dbReference>
<keyword evidence="3" id="KW-1185">Reference proteome</keyword>
<feature type="compositionally biased region" description="Polar residues" evidence="1">
    <location>
        <begin position="17"/>
        <end position="26"/>
    </location>
</feature>
<accession>A0A9N8VR13</accession>
<comment type="caution">
    <text evidence="2">The sequence shown here is derived from an EMBL/GenBank/DDBJ whole genome shotgun (WGS) entry which is preliminary data.</text>
</comment>
<name>A0A9N8VR13_9GLOM</name>
<evidence type="ECO:0000313" key="3">
    <source>
        <dbReference type="Proteomes" id="UP000789508"/>
    </source>
</evidence>
<feature type="region of interest" description="Disordered" evidence="1">
    <location>
        <begin position="1"/>
        <end position="35"/>
    </location>
</feature>
<proteinExistence type="predicted"/>
<dbReference type="AlphaFoldDB" id="A0A9N8VR13"/>
<protein>
    <submittedName>
        <fullName evidence="2">6190_t:CDS:1</fullName>
    </submittedName>
</protein>
<evidence type="ECO:0000256" key="1">
    <source>
        <dbReference type="SAM" id="MobiDB-lite"/>
    </source>
</evidence>
<evidence type="ECO:0000313" key="2">
    <source>
        <dbReference type="EMBL" id="CAG8463698.1"/>
    </source>
</evidence>
<reference evidence="2" key="1">
    <citation type="submission" date="2021-06" db="EMBL/GenBank/DDBJ databases">
        <authorList>
            <person name="Kallberg Y."/>
            <person name="Tangrot J."/>
            <person name="Rosling A."/>
        </authorList>
    </citation>
    <scope>NUCLEOTIDE SEQUENCE</scope>
    <source>
        <strain evidence="2">FL130A</strain>
    </source>
</reference>
<gene>
    <name evidence="2" type="ORF">ALEPTO_LOCUS1670</name>
</gene>
<dbReference type="Proteomes" id="UP000789508">
    <property type="component" value="Unassembled WGS sequence"/>
</dbReference>
<sequence>MNVSSNENIHVAPQPAHQDNPNSSSIEETKTRVSDSLNHEISAGEIDVIPPVYRGITRKKIKLVIYVEM</sequence>